<reference evidence="2" key="1">
    <citation type="submission" date="2018-09" db="EMBL/GenBank/DDBJ databases">
        <title>Draft Genome Sequence of Mediterraneibacter sp. KCTC 15684.</title>
        <authorList>
            <person name="Kim J.S."/>
            <person name="Han K.I."/>
            <person name="Suh M.K."/>
            <person name="Lee K.C."/>
            <person name="Eom M.K."/>
            <person name="Lee J.H."/>
            <person name="Park S.H."/>
            <person name="Kang S.W."/>
            <person name="Park J.E."/>
            <person name="Oh B.S."/>
            <person name="Yu S.Y."/>
            <person name="Choi S.H."/>
            <person name="Lee D.H."/>
            <person name="Yoon H."/>
            <person name="Kim B."/>
            <person name="Yang S.J."/>
            <person name="Lee J.S."/>
        </authorList>
    </citation>
    <scope>NUCLEOTIDE SEQUENCE [LARGE SCALE GENOMIC DNA]</scope>
    <source>
        <strain evidence="2">KCTC 15684</strain>
    </source>
</reference>
<protein>
    <submittedName>
        <fullName evidence="1">Uncharacterized protein</fullName>
    </submittedName>
</protein>
<evidence type="ECO:0000313" key="1">
    <source>
        <dbReference type="EMBL" id="GCA68060.1"/>
    </source>
</evidence>
<dbReference type="EMBL" id="BHGK01000001">
    <property type="protein sequence ID" value="GCA68060.1"/>
    <property type="molecule type" value="Genomic_DNA"/>
</dbReference>
<sequence length="62" mass="7006">MGKKENESIYIIPPDRNVPIKTPEPVEVVNVKPTKTYTQAEVRAIIAQLQKGENDGRIEETE</sequence>
<proteinExistence type="predicted"/>
<name>A0A391P492_9FIRM</name>
<organism evidence="1 2">
    <name type="scientific">Mediterraneibacter butyricigenes</name>
    <dbReference type="NCBI Taxonomy" id="2316025"/>
    <lineage>
        <taxon>Bacteria</taxon>
        <taxon>Bacillati</taxon>
        <taxon>Bacillota</taxon>
        <taxon>Clostridia</taxon>
        <taxon>Lachnospirales</taxon>
        <taxon>Lachnospiraceae</taxon>
        <taxon>Mediterraneibacter</taxon>
    </lineage>
</organism>
<evidence type="ECO:0000313" key="2">
    <source>
        <dbReference type="Proteomes" id="UP000265643"/>
    </source>
</evidence>
<comment type="caution">
    <text evidence="1">The sequence shown here is derived from an EMBL/GenBank/DDBJ whole genome shotgun (WGS) entry which is preliminary data.</text>
</comment>
<keyword evidence="2" id="KW-1185">Reference proteome</keyword>
<dbReference type="RefSeq" id="WP_119298702.1">
    <property type="nucleotide sequence ID" value="NZ_BHGK01000001.1"/>
</dbReference>
<gene>
    <name evidence="1" type="ORF">KGMB01110_24960</name>
</gene>
<accession>A0A391P492</accession>
<dbReference type="AlphaFoldDB" id="A0A391P492"/>
<dbReference type="Proteomes" id="UP000265643">
    <property type="component" value="Unassembled WGS sequence"/>
</dbReference>